<dbReference type="InterPro" id="IPR001680">
    <property type="entry name" value="WD40_rpt"/>
</dbReference>
<evidence type="ECO:0000313" key="4">
    <source>
        <dbReference type="EMBL" id="EGR28431.1"/>
    </source>
</evidence>
<reference evidence="4 5" key="1">
    <citation type="submission" date="2011-07" db="EMBL/GenBank/DDBJ databases">
        <authorList>
            <person name="Coyne R."/>
            <person name="Brami D."/>
            <person name="Johnson J."/>
            <person name="Hostetler J."/>
            <person name="Hannick L."/>
            <person name="Clark T."/>
            <person name="Cassidy-Hanley D."/>
            <person name="Inman J."/>
        </authorList>
    </citation>
    <scope>NUCLEOTIDE SEQUENCE [LARGE SCALE GENOMIC DNA]</scope>
    <source>
        <strain evidence="4 5">G5</strain>
    </source>
</reference>
<dbReference type="InterPro" id="IPR019775">
    <property type="entry name" value="WD40_repeat_CS"/>
</dbReference>
<dbReference type="Gene3D" id="2.130.10.10">
    <property type="entry name" value="YVTN repeat-like/Quinoprotein amine dehydrogenase"/>
    <property type="match status" value="3"/>
</dbReference>
<dbReference type="Pfam" id="PF00400">
    <property type="entry name" value="WD40"/>
    <property type="match status" value="3"/>
</dbReference>
<dbReference type="OMA" id="TIVQIQR"/>
<feature type="repeat" description="WD" evidence="3">
    <location>
        <begin position="475"/>
        <end position="501"/>
    </location>
</feature>
<sequence length="603" mass="68606">MSQNVNLGQSTVSSRQFAQDLQHLVLPKAVTQTISEGDDQIQKVEEHIKKEKAKIDMDFDQTINDMVEMFNQQRKKLHAKFDDFFCLYRENYINLNNRVANFKDKSRLVSNKSNINAPNQNISTLNNVTFYGKEPCSTDTIIKIKDEKCNLQASIDNIEKEIEKKLLNFLSDELSKQSYHIPLYNHSETSQILLTEIKMNIINSLSEYLRNFNHLVYTNQFYDFNYMSVSPNITSLISEDRTSVIGDYRPQKGLQLQIEAKFSTSHNDSILCVFALNEDTIATGSKDCSIKIWNITLNKHLATLQGHQSSVNALRGFRAFPSEMNMGKQLKNTSLAKLLIRGGMGDHQVIIWDIQKHQPIRVLKRHTNSITSILSVKDGRTLLTSSQDGSIIIWDVLNGSVLAQMQEHNGSVNCIAITKDGNNLLSGSSDRTIKVWGLQHIFNVGLQRKVLDKFIFEKSLQDNCHVFSINSSHMDSSIIFTGGSDSKIKTWNISTGNIEREIVGHQSVVSELLLFENPFDGKKNNYMILSSGNSDELLRLSNPISPINNGIMIDERLQHEQATQCSPIMQILRNNTDNTIRVAIITQDSQEKFFLIFRVRTVY</sequence>
<dbReference type="CDD" id="cd00200">
    <property type="entry name" value="WD40"/>
    <property type="match status" value="1"/>
</dbReference>
<dbReference type="InParanoid" id="G0R276"/>
<dbReference type="GO" id="GO:0061733">
    <property type="term" value="F:protein-lysine-acetyltransferase activity"/>
    <property type="evidence" value="ECO:0007669"/>
    <property type="project" value="UniProtKB-EC"/>
</dbReference>
<dbReference type="InterPro" id="IPR020472">
    <property type="entry name" value="WD40_PAC1"/>
</dbReference>
<organism evidence="4 5">
    <name type="scientific">Ichthyophthirius multifiliis</name>
    <name type="common">White spot disease agent</name>
    <name type="synonym">Ich</name>
    <dbReference type="NCBI Taxonomy" id="5932"/>
    <lineage>
        <taxon>Eukaryota</taxon>
        <taxon>Sar</taxon>
        <taxon>Alveolata</taxon>
        <taxon>Ciliophora</taxon>
        <taxon>Intramacronucleata</taxon>
        <taxon>Oligohymenophorea</taxon>
        <taxon>Hymenostomatida</taxon>
        <taxon>Ophryoglenina</taxon>
        <taxon>Ichthyophthirius</taxon>
    </lineage>
</organism>
<protein>
    <submittedName>
        <fullName evidence="4">WD40 repeat protein</fullName>
        <ecNumber evidence="4">2.3.1.48</ecNumber>
    </submittedName>
</protein>
<evidence type="ECO:0000256" key="3">
    <source>
        <dbReference type="PROSITE-ProRule" id="PRU00221"/>
    </source>
</evidence>
<evidence type="ECO:0000313" key="5">
    <source>
        <dbReference type="Proteomes" id="UP000008983"/>
    </source>
</evidence>
<name>G0R276_ICHMU</name>
<keyword evidence="5" id="KW-1185">Reference proteome</keyword>
<evidence type="ECO:0000256" key="2">
    <source>
        <dbReference type="ARBA" id="ARBA00022737"/>
    </source>
</evidence>
<dbReference type="PROSITE" id="PS50294">
    <property type="entry name" value="WD_REPEATS_REGION"/>
    <property type="match status" value="2"/>
</dbReference>
<dbReference type="PRINTS" id="PR00320">
    <property type="entry name" value="GPROTEINBRPT"/>
</dbReference>
<keyword evidence="4" id="KW-0012">Acyltransferase</keyword>
<dbReference type="PANTHER" id="PTHR19848:SF8">
    <property type="entry name" value="F-BOX AND WD REPEAT DOMAIN CONTAINING 7"/>
    <property type="match status" value="1"/>
</dbReference>
<dbReference type="OrthoDB" id="674604at2759"/>
<evidence type="ECO:0000256" key="1">
    <source>
        <dbReference type="ARBA" id="ARBA00022574"/>
    </source>
</evidence>
<dbReference type="eggNOG" id="KOG0274">
    <property type="taxonomic scope" value="Eukaryota"/>
</dbReference>
<dbReference type="STRING" id="857967.G0R276"/>
<accession>G0R276</accession>
<feature type="repeat" description="WD" evidence="3">
    <location>
        <begin position="405"/>
        <end position="439"/>
    </location>
</feature>
<keyword evidence="4" id="KW-0808">Transferase</keyword>
<dbReference type="PROSITE" id="PS50082">
    <property type="entry name" value="WD_REPEATS_2"/>
    <property type="match status" value="4"/>
</dbReference>
<dbReference type="GeneID" id="14904508"/>
<dbReference type="Proteomes" id="UP000008983">
    <property type="component" value="Unassembled WGS sequence"/>
</dbReference>
<dbReference type="PANTHER" id="PTHR19848">
    <property type="entry name" value="WD40 REPEAT PROTEIN"/>
    <property type="match status" value="1"/>
</dbReference>
<feature type="repeat" description="WD" evidence="3">
    <location>
        <begin position="263"/>
        <end position="303"/>
    </location>
</feature>
<keyword evidence="1 3" id="KW-0853">WD repeat</keyword>
<dbReference type="InterPro" id="IPR036322">
    <property type="entry name" value="WD40_repeat_dom_sf"/>
</dbReference>
<dbReference type="InterPro" id="IPR015943">
    <property type="entry name" value="WD40/YVTN_repeat-like_dom_sf"/>
</dbReference>
<dbReference type="SUPFAM" id="SSF50978">
    <property type="entry name" value="WD40 repeat-like"/>
    <property type="match status" value="1"/>
</dbReference>
<keyword evidence="2" id="KW-0677">Repeat</keyword>
<proteinExistence type="predicted"/>
<dbReference type="AlphaFoldDB" id="G0R276"/>
<dbReference type="EC" id="2.3.1.48" evidence="4"/>
<dbReference type="SMART" id="SM00320">
    <property type="entry name" value="WD40"/>
    <property type="match status" value="6"/>
</dbReference>
<dbReference type="PROSITE" id="PS00678">
    <property type="entry name" value="WD_REPEATS_1"/>
    <property type="match status" value="2"/>
</dbReference>
<feature type="repeat" description="WD" evidence="3">
    <location>
        <begin position="363"/>
        <end position="404"/>
    </location>
</feature>
<gene>
    <name evidence="4" type="ORF">IMG5_175690</name>
</gene>
<dbReference type="EMBL" id="GL984245">
    <property type="protein sequence ID" value="EGR28431.1"/>
    <property type="molecule type" value="Genomic_DNA"/>
</dbReference>
<dbReference type="RefSeq" id="XP_004029667.1">
    <property type="nucleotide sequence ID" value="XM_004029619.1"/>
</dbReference>